<name>A0A2V3DSS1_9MICC</name>
<organism evidence="1 2">
    <name type="scientific">Arthrobacter psychrochitiniphilus</name>
    <dbReference type="NCBI Taxonomy" id="291045"/>
    <lineage>
        <taxon>Bacteria</taxon>
        <taxon>Bacillati</taxon>
        <taxon>Actinomycetota</taxon>
        <taxon>Actinomycetes</taxon>
        <taxon>Micrococcales</taxon>
        <taxon>Micrococcaceae</taxon>
        <taxon>Arthrobacter</taxon>
    </lineage>
</organism>
<dbReference type="InterPro" id="IPR046485">
    <property type="entry name" value="DUF6578"/>
</dbReference>
<evidence type="ECO:0000313" key="1">
    <source>
        <dbReference type="EMBL" id="PXA65578.1"/>
    </source>
</evidence>
<sequence length="305" mass="33526">MQIEVIITGWEQGCCGAPFQVGSPMTWKLQAEDPAQKHADALPRFQEEHHEQTPEDVPQWDVTGVVVAITGINYPSLPITGEPRSFTPDTEHPQDCAISSVGEPAEPDFEQYSVVFEVAEDAELPPYAPEETLRQIEFEAIAEELNHARMHDGVGVVLEALADHAQNSYGTVARITREANRSAVTAEPHNTEATAIRWARSSANDDGILVTVGDGTWLLPATAADADSVGEFLLAAAQGRVAEHVRPGEGKAQYLATEFQGTDGHLWSVKTEFEPFDSGNGVFAVVGMLWERVQRGEHRYQKWER</sequence>
<proteinExistence type="predicted"/>
<gene>
    <name evidence="1" type="ORF">CVS29_10165</name>
</gene>
<dbReference type="AlphaFoldDB" id="A0A2V3DSS1"/>
<reference evidence="1 2" key="1">
    <citation type="submission" date="2018-05" db="EMBL/GenBank/DDBJ databases">
        <title>Genetic diversity of glacier-inhabiting Cryobacterium bacteria in China and description of Cryobacterium mengkeensis sp. nov. and Arthrobacter glacialis sp. nov.</title>
        <authorList>
            <person name="Liu Q."/>
            <person name="Xin Y.-H."/>
        </authorList>
    </citation>
    <scope>NUCLEOTIDE SEQUENCE [LARGE SCALE GENOMIC DNA]</scope>
    <source>
        <strain evidence="1 2">GP3</strain>
    </source>
</reference>
<evidence type="ECO:0000313" key="2">
    <source>
        <dbReference type="Proteomes" id="UP000246303"/>
    </source>
</evidence>
<dbReference type="Proteomes" id="UP000246303">
    <property type="component" value="Unassembled WGS sequence"/>
</dbReference>
<dbReference type="RefSeq" id="WP_110106189.1">
    <property type="nucleotide sequence ID" value="NZ_JACBZZ010000001.1"/>
</dbReference>
<accession>A0A2V3DSS1</accession>
<protein>
    <submittedName>
        <fullName evidence="1">Uncharacterized protein</fullName>
    </submittedName>
</protein>
<comment type="caution">
    <text evidence="1">The sequence shown here is derived from an EMBL/GenBank/DDBJ whole genome shotgun (WGS) entry which is preliminary data.</text>
</comment>
<dbReference type="EMBL" id="QHLZ01000005">
    <property type="protein sequence ID" value="PXA65578.1"/>
    <property type="molecule type" value="Genomic_DNA"/>
</dbReference>
<dbReference type="Pfam" id="PF20218">
    <property type="entry name" value="DUF6578"/>
    <property type="match status" value="1"/>
</dbReference>
<keyword evidence="2" id="KW-1185">Reference proteome</keyword>